<dbReference type="EMBL" id="JAYMYQ010000006">
    <property type="protein sequence ID" value="KAK7323422.1"/>
    <property type="molecule type" value="Genomic_DNA"/>
</dbReference>
<reference evidence="1 2" key="1">
    <citation type="submission" date="2024-01" db="EMBL/GenBank/DDBJ databases">
        <title>The genomes of 5 underutilized Papilionoideae crops provide insights into root nodulation and disease resistanc.</title>
        <authorList>
            <person name="Jiang F."/>
        </authorList>
    </citation>
    <scope>NUCLEOTIDE SEQUENCE [LARGE SCALE GENOMIC DNA]</scope>
    <source>
        <strain evidence="1">LVBAO_FW01</strain>
        <tissue evidence="1">Leaves</tissue>
    </source>
</reference>
<name>A0AAN9KVX9_CANGL</name>
<sequence length="122" mass="13765">MHAISIVFCIEADYPSDGPGCIMKQDFVSAVGPTTHLGTSLFQINEGPLYRKRPCKKGGLDKMEWVWGLQWMLDRTKKGRPMQPICRAWPHVPKGFLTSWIEIAKSDTNGPCFDLPKLGQPY</sequence>
<keyword evidence="2" id="KW-1185">Reference proteome</keyword>
<dbReference type="AlphaFoldDB" id="A0AAN9KVX9"/>
<gene>
    <name evidence="1" type="ORF">VNO77_26894</name>
</gene>
<evidence type="ECO:0000313" key="2">
    <source>
        <dbReference type="Proteomes" id="UP001367508"/>
    </source>
</evidence>
<comment type="caution">
    <text evidence="1">The sequence shown here is derived from an EMBL/GenBank/DDBJ whole genome shotgun (WGS) entry which is preliminary data.</text>
</comment>
<proteinExistence type="predicted"/>
<evidence type="ECO:0000313" key="1">
    <source>
        <dbReference type="EMBL" id="KAK7323422.1"/>
    </source>
</evidence>
<accession>A0AAN9KVX9</accession>
<organism evidence="1 2">
    <name type="scientific">Canavalia gladiata</name>
    <name type="common">Sword bean</name>
    <name type="synonym">Dolichos gladiatus</name>
    <dbReference type="NCBI Taxonomy" id="3824"/>
    <lineage>
        <taxon>Eukaryota</taxon>
        <taxon>Viridiplantae</taxon>
        <taxon>Streptophyta</taxon>
        <taxon>Embryophyta</taxon>
        <taxon>Tracheophyta</taxon>
        <taxon>Spermatophyta</taxon>
        <taxon>Magnoliopsida</taxon>
        <taxon>eudicotyledons</taxon>
        <taxon>Gunneridae</taxon>
        <taxon>Pentapetalae</taxon>
        <taxon>rosids</taxon>
        <taxon>fabids</taxon>
        <taxon>Fabales</taxon>
        <taxon>Fabaceae</taxon>
        <taxon>Papilionoideae</taxon>
        <taxon>50 kb inversion clade</taxon>
        <taxon>NPAAA clade</taxon>
        <taxon>indigoferoid/millettioid clade</taxon>
        <taxon>Phaseoleae</taxon>
        <taxon>Canavalia</taxon>
    </lineage>
</organism>
<dbReference type="Proteomes" id="UP001367508">
    <property type="component" value="Unassembled WGS sequence"/>
</dbReference>
<protein>
    <submittedName>
        <fullName evidence="1">Uncharacterized protein</fullName>
    </submittedName>
</protein>